<evidence type="ECO:0000313" key="3">
    <source>
        <dbReference type="Proteomes" id="UP000612352"/>
    </source>
</evidence>
<reference evidence="2 3" key="1">
    <citation type="submission" date="2020-12" db="EMBL/GenBank/DDBJ databases">
        <title>Brachybacterium sp. MASK1Z-5, whole genome shotgun sequence.</title>
        <authorList>
            <person name="Tuo L."/>
        </authorList>
    </citation>
    <scope>NUCLEOTIDE SEQUENCE [LARGE SCALE GENOMIC DNA]</scope>
    <source>
        <strain evidence="2 3">MASK1Z-5</strain>
    </source>
</reference>
<comment type="caution">
    <text evidence="2">The sequence shown here is derived from an EMBL/GenBank/DDBJ whole genome shotgun (WGS) entry which is preliminary data.</text>
</comment>
<sequence length="254" mass="26977">MPSHQAARALPTLPDEDVRRVLCVVAHPDDMEYGASAAVHRWTARGVEVTYLLLTAGEAGMAEAPEVVAPLRAREQRTACTTVGVEDLRILAHPDGMLEPSLDLRRDVARTVRDVRPDLVLTTTYEVEAHGSLNQADHRTAGTAAADGTRDAANPWVFRELGHDGYRPWQARALIVVGHSRPTHAIPVGPDDAAASIASLRSHEAYLAHVTGHPAPEELIPRALQEGGAQSEGGGLAVTARVFDLGGLGGSTGQ</sequence>
<protein>
    <submittedName>
        <fullName evidence="2">PIG-L family deacetylase</fullName>
    </submittedName>
</protein>
<dbReference type="InterPro" id="IPR024078">
    <property type="entry name" value="LmbE-like_dom_sf"/>
</dbReference>
<keyword evidence="1" id="KW-0862">Zinc</keyword>
<evidence type="ECO:0000313" key="2">
    <source>
        <dbReference type="EMBL" id="MBK0330183.1"/>
    </source>
</evidence>
<evidence type="ECO:0000256" key="1">
    <source>
        <dbReference type="ARBA" id="ARBA00022833"/>
    </source>
</evidence>
<proteinExistence type="predicted"/>
<dbReference type="PANTHER" id="PTHR12993:SF28">
    <property type="entry name" value="LMBE FAMILY PROTEIN"/>
    <property type="match status" value="1"/>
</dbReference>
<dbReference type="EMBL" id="JAEDAJ010000001">
    <property type="protein sequence ID" value="MBK0330183.1"/>
    <property type="molecule type" value="Genomic_DNA"/>
</dbReference>
<dbReference type="Proteomes" id="UP000612352">
    <property type="component" value="Unassembled WGS sequence"/>
</dbReference>
<dbReference type="Gene3D" id="3.40.50.10320">
    <property type="entry name" value="LmbE-like"/>
    <property type="match status" value="1"/>
</dbReference>
<gene>
    <name evidence="2" type="ORF">I8D64_02030</name>
</gene>
<dbReference type="InterPro" id="IPR003737">
    <property type="entry name" value="GlcNAc_PI_deacetylase-related"/>
</dbReference>
<dbReference type="RefSeq" id="WP_200500830.1">
    <property type="nucleotide sequence ID" value="NZ_JAEDAJ010000001.1"/>
</dbReference>
<accession>A0ABS1B6B9</accession>
<dbReference type="PANTHER" id="PTHR12993">
    <property type="entry name" value="N-ACETYLGLUCOSAMINYL-PHOSPHATIDYLINOSITOL DE-N-ACETYLASE-RELATED"/>
    <property type="match status" value="1"/>
</dbReference>
<dbReference type="Pfam" id="PF02585">
    <property type="entry name" value="PIG-L"/>
    <property type="match status" value="1"/>
</dbReference>
<keyword evidence="3" id="KW-1185">Reference proteome</keyword>
<dbReference type="SUPFAM" id="SSF102588">
    <property type="entry name" value="LmbE-like"/>
    <property type="match status" value="1"/>
</dbReference>
<organism evidence="2 3">
    <name type="scientific">Brachybacterium halotolerans</name>
    <dbReference type="NCBI Taxonomy" id="2795215"/>
    <lineage>
        <taxon>Bacteria</taxon>
        <taxon>Bacillati</taxon>
        <taxon>Actinomycetota</taxon>
        <taxon>Actinomycetes</taxon>
        <taxon>Micrococcales</taxon>
        <taxon>Dermabacteraceae</taxon>
        <taxon>Brachybacterium</taxon>
    </lineage>
</organism>
<name>A0ABS1B6B9_9MICO</name>